<dbReference type="InterPro" id="IPR015402">
    <property type="entry name" value="DUF1980"/>
</dbReference>
<accession>A0ABT1IWK8</accession>
<dbReference type="EMBL" id="JAMZDX010000002">
    <property type="protein sequence ID" value="MCP2309454.1"/>
    <property type="molecule type" value="Genomic_DNA"/>
</dbReference>
<evidence type="ECO:0000259" key="2">
    <source>
        <dbReference type="Pfam" id="PF21537"/>
    </source>
</evidence>
<evidence type="ECO:0000256" key="1">
    <source>
        <dbReference type="SAM" id="Phobius"/>
    </source>
</evidence>
<keyword evidence="1" id="KW-0812">Transmembrane</keyword>
<feature type="transmembrane region" description="Helical" evidence="1">
    <location>
        <begin position="42"/>
        <end position="60"/>
    </location>
</feature>
<dbReference type="Pfam" id="PF21537">
    <property type="entry name" value="DUF1980_C"/>
    <property type="match status" value="1"/>
</dbReference>
<dbReference type="NCBIfam" id="TIGR03943">
    <property type="entry name" value="TIGR03943 family putative permease subunit"/>
    <property type="match status" value="1"/>
</dbReference>
<keyword evidence="1" id="KW-0472">Membrane</keyword>
<gene>
    <name evidence="3" type="ORF">FHR36_002578</name>
</gene>
<keyword evidence="4" id="KW-1185">Reference proteome</keyword>
<reference evidence="3 4" key="1">
    <citation type="submission" date="2022-06" db="EMBL/GenBank/DDBJ databases">
        <title>Sequencing the genomes of 1000 actinobacteria strains.</title>
        <authorList>
            <person name="Klenk H.-P."/>
        </authorList>
    </citation>
    <scope>NUCLEOTIDE SEQUENCE [LARGE SCALE GENOMIC DNA]</scope>
    <source>
        <strain evidence="3 4">DSM 41656</strain>
    </source>
</reference>
<dbReference type="InterPro" id="IPR048447">
    <property type="entry name" value="DUF1980_C"/>
</dbReference>
<dbReference type="Proteomes" id="UP001206483">
    <property type="component" value="Unassembled WGS sequence"/>
</dbReference>
<feature type="transmembrane region" description="Helical" evidence="1">
    <location>
        <begin position="72"/>
        <end position="91"/>
    </location>
</feature>
<keyword evidence="1" id="KW-1133">Transmembrane helix</keyword>
<name>A0ABT1IWK8_9ACTN</name>
<comment type="caution">
    <text evidence="3">The sequence shown here is derived from an EMBL/GenBank/DDBJ whole genome shotgun (WGS) entry which is preliminary data.</text>
</comment>
<protein>
    <submittedName>
        <fullName evidence="3">Repeat protein (TIGR03943 family)</fullName>
    </submittedName>
</protein>
<proteinExistence type="predicted"/>
<feature type="domain" description="DUF1980" evidence="2">
    <location>
        <begin position="137"/>
        <end position="222"/>
    </location>
</feature>
<evidence type="ECO:0000313" key="3">
    <source>
        <dbReference type="EMBL" id="MCP2309454.1"/>
    </source>
</evidence>
<organism evidence="3 4">
    <name type="scientific">Kitasatospora paracochleata</name>
    <dbReference type="NCBI Taxonomy" id="58354"/>
    <lineage>
        <taxon>Bacteria</taxon>
        <taxon>Bacillati</taxon>
        <taxon>Actinomycetota</taxon>
        <taxon>Actinomycetes</taxon>
        <taxon>Kitasatosporales</taxon>
        <taxon>Streptomycetaceae</taxon>
        <taxon>Kitasatospora</taxon>
    </lineage>
</organism>
<dbReference type="RefSeq" id="WP_308199303.1">
    <property type="nucleotide sequence ID" value="NZ_BAAAUB010000025.1"/>
</dbReference>
<evidence type="ECO:0000313" key="4">
    <source>
        <dbReference type="Proteomes" id="UP001206483"/>
    </source>
</evidence>
<sequence>MAAVRRHASALLLVLTGAALLRVSLLSDLYLRYVKEGLRPLLIASGAVLLLLGLVSVLAGDGRRDPQHRPRSAWLLAPPAAMLLIFAPPALGSYTVAHDGSGAIARRTHFSALPDQGTLDLTLTDFTARAAWDDSHSLAGRTVRLTGFAAPAADGTWQLSRVIVTCCAADARTLKVAIHGITAPPADTWVTVTGVWRPTSGRSAPGLDATALTRIPQPRNPYRDTIQPVLP</sequence>